<proteinExistence type="predicted"/>
<sequence>MLKKANLIMLGDSITNGFDGHKDLEKNISYYLSKIDPQFNITNAGVNAGTITGNTERDLTFQVSNHNFADYQLATIFYGTNDFAHREETLEILGRILQKNITNIKQENPTIKIYGILPINRFDGGIDNYHISGLAQYSLAELLNKLTQIYQANQIPVLNWRKIAPQLLTSTNHVQALGDGRLHPNTATYQKMATIINQFILEN</sequence>
<dbReference type="CDD" id="cd00229">
    <property type="entry name" value="SGNH_hydrolase"/>
    <property type="match status" value="1"/>
</dbReference>
<dbReference type="Gene3D" id="3.40.50.1110">
    <property type="entry name" value="SGNH hydrolase"/>
    <property type="match status" value="1"/>
</dbReference>
<evidence type="ECO:0000313" key="2">
    <source>
        <dbReference type="EMBL" id="TNK90459.1"/>
    </source>
</evidence>
<dbReference type="GO" id="GO:0016787">
    <property type="term" value="F:hydrolase activity"/>
    <property type="evidence" value="ECO:0007669"/>
    <property type="project" value="UniProtKB-KW"/>
</dbReference>
<dbReference type="EMBL" id="QFCR01000009">
    <property type="protein sequence ID" value="TNK90459.1"/>
    <property type="molecule type" value="Genomic_DNA"/>
</dbReference>
<dbReference type="Pfam" id="PF13472">
    <property type="entry name" value="Lipase_GDSL_2"/>
    <property type="match status" value="1"/>
</dbReference>
<dbReference type="AlphaFoldDB" id="A0A5C4TIT0"/>
<reference evidence="2 3" key="1">
    <citation type="submission" date="2018-05" db="EMBL/GenBank/DDBJ databases">
        <title>Lactobacillus sanfranciscensis Ah4 draft denome sequence.</title>
        <authorList>
            <person name="Zhang G."/>
        </authorList>
    </citation>
    <scope>NUCLEOTIDE SEQUENCE [LARGE SCALE GENOMIC DNA]</scope>
    <source>
        <strain evidence="2 3">Ah4</strain>
    </source>
</reference>
<protein>
    <submittedName>
        <fullName evidence="2">SGNH/GDSL hydrolase family protein</fullName>
    </submittedName>
</protein>
<dbReference type="InterPro" id="IPR036514">
    <property type="entry name" value="SGNH_hydro_sf"/>
</dbReference>
<dbReference type="Proteomes" id="UP000313312">
    <property type="component" value="Unassembled WGS sequence"/>
</dbReference>
<name>A0A5C4TIT0_FRUSA</name>
<dbReference type="RefSeq" id="WP_139562197.1">
    <property type="nucleotide sequence ID" value="NZ_JARBFA010000002.1"/>
</dbReference>
<dbReference type="InterPro" id="IPR013830">
    <property type="entry name" value="SGNH_hydro"/>
</dbReference>
<comment type="caution">
    <text evidence="2">The sequence shown here is derived from an EMBL/GenBank/DDBJ whole genome shotgun (WGS) entry which is preliminary data.</text>
</comment>
<organism evidence="2 3">
    <name type="scientific">Fructilactobacillus sanfranciscensis</name>
    <name type="common">Lactobacillus sanfranciscensis</name>
    <dbReference type="NCBI Taxonomy" id="1625"/>
    <lineage>
        <taxon>Bacteria</taxon>
        <taxon>Bacillati</taxon>
        <taxon>Bacillota</taxon>
        <taxon>Bacilli</taxon>
        <taxon>Lactobacillales</taxon>
        <taxon>Lactobacillaceae</taxon>
        <taxon>Fructilactobacillus</taxon>
    </lineage>
</organism>
<keyword evidence="2" id="KW-0378">Hydrolase</keyword>
<accession>A0A5C4TIT0</accession>
<gene>
    <name evidence="2" type="ORF">DID87_03915</name>
</gene>
<evidence type="ECO:0000313" key="3">
    <source>
        <dbReference type="Proteomes" id="UP000313312"/>
    </source>
</evidence>
<evidence type="ECO:0000259" key="1">
    <source>
        <dbReference type="Pfam" id="PF13472"/>
    </source>
</evidence>
<feature type="domain" description="SGNH hydrolase-type esterase" evidence="1">
    <location>
        <begin position="10"/>
        <end position="190"/>
    </location>
</feature>
<dbReference type="SUPFAM" id="SSF52266">
    <property type="entry name" value="SGNH hydrolase"/>
    <property type="match status" value="1"/>
</dbReference>